<dbReference type="PANTHER" id="PTHR32071:SF57">
    <property type="entry name" value="C4-DICARBOXYLATE TRANSPORT TRANSCRIPTIONAL REGULATORY PROTEIN DCTD"/>
    <property type="match status" value="1"/>
</dbReference>
<protein>
    <submittedName>
        <fullName evidence="5">DNA-binding transcriptional activator, formate sensing (Part 1)</fullName>
    </submittedName>
</protein>
<dbReference type="GO" id="GO:0003677">
    <property type="term" value="F:DNA binding"/>
    <property type="evidence" value="ECO:0007669"/>
    <property type="project" value="UniProtKB-KW"/>
</dbReference>
<accession>A0A0B7MJN3</accession>
<dbReference type="InterPro" id="IPR027417">
    <property type="entry name" value="P-loop_NTPase"/>
</dbReference>
<evidence type="ECO:0000313" key="5">
    <source>
        <dbReference type="EMBL" id="CEO87857.1"/>
    </source>
</evidence>
<dbReference type="FunFam" id="3.40.50.300:FF:000006">
    <property type="entry name" value="DNA-binding transcriptional regulator NtrC"/>
    <property type="match status" value="1"/>
</dbReference>
<dbReference type="PROSITE" id="PS50045">
    <property type="entry name" value="SIGMA54_INTERACT_4"/>
    <property type="match status" value="1"/>
</dbReference>
<dbReference type="CDD" id="cd00009">
    <property type="entry name" value="AAA"/>
    <property type="match status" value="1"/>
</dbReference>
<evidence type="ECO:0000256" key="3">
    <source>
        <dbReference type="SAM" id="MobiDB-lite"/>
    </source>
</evidence>
<feature type="domain" description="Sigma-54 factor interaction" evidence="4">
    <location>
        <begin position="22"/>
        <end position="252"/>
    </location>
</feature>
<dbReference type="InterPro" id="IPR002078">
    <property type="entry name" value="Sigma_54_int"/>
</dbReference>
<dbReference type="OrthoDB" id="9803970at2"/>
<keyword evidence="5" id="KW-0238">DNA-binding</keyword>
<dbReference type="Gene3D" id="3.40.50.300">
    <property type="entry name" value="P-loop containing nucleotide triphosphate hydrolases"/>
    <property type="match status" value="1"/>
</dbReference>
<dbReference type="InterPro" id="IPR003593">
    <property type="entry name" value="AAA+_ATPase"/>
</dbReference>
<feature type="region of interest" description="Disordered" evidence="3">
    <location>
        <begin position="275"/>
        <end position="299"/>
    </location>
</feature>
<dbReference type="Gene3D" id="1.10.8.60">
    <property type="match status" value="1"/>
</dbReference>
<dbReference type="PROSITE" id="PS00675">
    <property type="entry name" value="SIGMA54_INTERACT_1"/>
    <property type="match status" value="1"/>
</dbReference>
<dbReference type="PANTHER" id="PTHR32071">
    <property type="entry name" value="TRANSCRIPTIONAL REGULATORY PROTEIN"/>
    <property type="match status" value="1"/>
</dbReference>
<dbReference type="Proteomes" id="UP000046155">
    <property type="component" value="Unassembled WGS sequence"/>
</dbReference>
<dbReference type="GO" id="GO:0005524">
    <property type="term" value="F:ATP binding"/>
    <property type="evidence" value="ECO:0007669"/>
    <property type="project" value="UniProtKB-KW"/>
</dbReference>
<evidence type="ECO:0000256" key="2">
    <source>
        <dbReference type="ARBA" id="ARBA00022840"/>
    </source>
</evidence>
<gene>
    <name evidence="5" type="primary">hyfR</name>
    <name evidence="5" type="ORF">SSCH_130023</name>
</gene>
<evidence type="ECO:0000256" key="1">
    <source>
        <dbReference type="ARBA" id="ARBA00022741"/>
    </source>
</evidence>
<dbReference type="RefSeq" id="WP_052835228.1">
    <property type="nucleotide sequence ID" value="NZ_CDRZ01000035.1"/>
</dbReference>
<evidence type="ECO:0000259" key="4">
    <source>
        <dbReference type="PROSITE" id="PS50045"/>
    </source>
</evidence>
<reference evidence="6" key="1">
    <citation type="submission" date="2015-01" db="EMBL/GenBank/DDBJ databases">
        <authorList>
            <person name="Manzoor Shahid"/>
            <person name="Zubair Saima"/>
        </authorList>
    </citation>
    <scope>NUCLEOTIDE SEQUENCE [LARGE SCALE GENOMIC DNA]</scope>
    <source>
        <strain evidence="6">Sp3</strain>
    </source>
</reference>
<keyword evidence="6" id="KW-1185">Reference proteome</keyword>
<keyword evidence="2" id="KW-0067">ATP-binding</keyword>
<dbReference type="Pfam" id="PF25601">
    <property type="entry name" value="AAA_lid_14"/>
    <property type="match status" value="1"/>
</dbReference>
<dbReference type="AlphaFoldDB" id="A0A0B7MJN3"/>
<dbReference type="Pfam" id="PF00158">
    <property type="entry name" value="Sigma54_activat"/>
    <property type="match status" value="1"/>
</dbReference>
<dbReference type="SUPFAM" id="SSF52540">
    <property type="entry name" value="P-loop containing nucleoside triphosphate hydrolases"/>
    <property type="match status" value="1"/>
</dbReference>
<sequence length="299" mass="33605">MVSSKRKIRSRGHVAKYTFDDILGKSAKIKSAIEKARRFGSVDATVLIYGETGVGKEFFAHAIHNVSPRKDGPFIAVNCAAVPENLLESELFGYAEGAFTGAKKGGKRGFFEMANQGTIFLDEISEMSDKLQTRLLRVLQEYEIMRLGDDRLISVDVRVIAATNSDLRGLVEDRLFRADLFYRINVLTLLVPTLRERREDIPVLVDHFLGVCNQKFQKNIKGIEPKGIDHFYAHDWPGNTRELQNIMERLVILTDDDYISADLVAESLIVSPIEPHPFSSHEPPTRIPKPAKAPNKSQP</sequence>
<dbReference type="InterPro" id="IPR025662">
    <property type="entry name" value="Sigma_54_int_dom_ATP-bd_1"/>
</dbReference>
<name>A0A0B7MJN3_9FIRM</name>
<dbReference type="InterPro" id="IPR058031">
    <property type="entry name" value="AAA_lid_NorR"/>
</dbReference>
<keyword evidence="1" id="KW-0547">Nucleotide-binding</keyword>
<proteinExistence type="predicted"/>
<evidence type="ECO:0000313" key="6">
    <source>
        <dbReference type="Proteomes" id="UP000046155"/>
    </source>
</evidence>
<dbReference type="EMBL" id="CDRZ01000035">
    <property type="protein sequence ID" value="CEO87857.1"/>
    <property type="molecule type" value="Genomic_DNA"/>
</dbReference>
<organism evidence="5 6">
    <name type="scientific">Syntrophaceticus schinkii</name>
    <dbReference type="NCBI Taxonomy" id="499207"/>
    <lineage>
        <taxon>Bacteria</taxon>
        <taxon>Bacillati</taxon>
        <taxon>Bacillota</taxon>
        <taxon>Clostridia</taxon>
        <taxon>Thermoanaerobacterales</taxon>
        <taxon>Thermoanaerobacterales Family III. Incertae Sedis</taxon>
        <taxon>Syntrophaceticus</taxon>
    </lineage>
</organism>
<dbReference type="GO" id="GO:0006355">
    <property type="term" value="P:regulation of DNA-templated transcription"/>
    <property type="evidence" value="ECO:0007669"/>
    <property type="project" value="InterPro"/>
</dbReference>
<dbReference type="SMART" id="SM00382">
    <property type="entry name" value="AAA"/>
    <property type="match status" value="1"/>
</dbReference>